<accession>R7UW34</accession>
<dbReference type="InterPro" id="IPR057754">
    <property type="entry name" value="PI4-kinase_beta/PIK1_cat"/>
</dbReference>
<dbReference type="Gene3D" id="1.10.1070.11">
    <property type="entry name" value="Phosphatidylinositol 3-/4-kinase, catalytic domain"/>
    <property type="match status" value="1"/>
</dbReference>
<evidence type="ECO:0000256" key="7">
    <source>
        <dbReference type="ARBA" id="ARBA00039877"/>
    </source>
</evidence>
<dbReference type="Proteomes" id="UP000014760">
    <property type="component" value="Unassembled WGS sequence"/>
</dbReference>
<dbReference type="PROSITE" id="PS00916">
    <property type="entry name" value="PI3_4_KINASE_2"/>
    <property type="match status" value="1"/>
</dbReference>
<dbReference type="Pfam" id="PF00454">
    <property type="entry name" value="PI3_PI4_kinase"/>
    <property type="match status" value="1"/>
</dbReference>
<reference evidence="13" key="1">
    <citation type="submission" date="2012-12" db="EMBL/GenBank/DDBJ databases">
        <authorList>
            <person name="Hellsten U."/>
            <person name="Grimwood J."/>
            <person name="Chapman J.A."/>
            <person name="Shapiro H."/>
            <person name="Aerts A."/>
            <person name="Otillar R.P."/>
            <person name="Terry A.Y."/>
            <person name="Boore J.L."/>
            <person name="Simakov O."/>
            <person name="Marletaz F."/>
            <person name="Cho S.-J."/>
            <person name="Edsinger-Gonzales E."/>
            <person name="Havlak P."/>
            <person name="Kuo D.-H."/>
            <person name="Larsson T."/>
            <person name="Lv J."/>
            <person name="Arendt D."/>
            <person name="Savage R."/>
            <person name="Osoegawa K."/>
            <person name="de Jong P."/>
            <person name="Lindberg D.R."/>
            <person name="Seaver E.C."/>
            <person name="Weisblat D.A."/>
            <person name="Putnam N.H."/>
            <person name="Grigoriev I.V."/>
            <person name="Rokhsar D.S."/>
        </authorList>
    </citation>
    <scope>NUCLEOTIDE SEQUENCE</scope>
    <source>
        <strain evidence="13">I ESC-2004</strain>
    </source>
</reference>
<feature type="region of interest" description="Disordered" evidence="8">
    <location>
        <begin position="1"/>
        <end position="110"/>
    </location>
</feature>
<evidence type="ECO:0000256" key="8">
    <source>
        <dbReference type="SAM" id="MobiDB-lite"/>
    </source>
</evidence>
<dbReference type="PANTHER" id="PTHR10048:SF22">
    <property type="entry name" value="PHOSPHATIDYLINOSITOL 4-KINASE BETA"/>
    <property type="match status" value="1"/>
</dbReference>
<evidence type="ECO:0000256" key="2">
    <source>
        <dbReference type="ARBA" id="ARBA00012169"/>
    </source>
</evidence>
<dbReference type="PROSITE" id="PS00915">
    <property type="entry name" value="PI3_4_KINASE_1"/>
    <property type="match status" value="1"/>
</dbReference>
<dbReference type="PROSITE" id="PS51545">
    <property type="entry name" value="PIK_HELICAL"/>
    <property type="match status" value="1"/>
</dbReference>
<feature type="domain" description="PIK helical" evidence="10">
    <location>
        <begin position="49"/>
        <end position="229"/>
    </location>
</feature>
<dbReference type="SUPFAM" id="SSF56112">
    <property type="entry name" value="Protein kinase-like (PK-like)"/>
    <property type="match status" value="1"/>
</dbReference>
<dbReference type="AlphaFoldDB" id="R7UW34"/>
<evidence type="ECO:0000259" key="10">
    <source>
        <dbReference type="PROSITE" id="PS51545"/>
    </source>
</evidence>
<organism evidence="11">
    <name type="scientific">Capitella teleta</name>
    <name type="common">Polychaete worm</name>
    <dbReference type="NCBI Taxonomy" id="283909"/>
    <lineage>
        <taxon>Eukaryota</taxon>
        <taxon>Metazoa</taxon>
        <taxon>Spiralia</taxon>
        <taxon>Lophotrochozoa</taxon>
        <taxon>Annelida</taxon>
        <taxon>Polychaeta</taxon>
        <taxon>Sedentaria</taxon>
        <taxon>Scolecida</taxon>
        <taxon>Capitellidae</taxon>
        <taxon>Capitella</taxon>
    </lineage>
</organism>
<feature type="region of interest" description="Disordered" evidence="8">
    <location>
        <begin position="437"/>
        <end position="467"/>
    </location>
</feature>
<evidence type="ECO:0000313" key="13">
    <source>
        <dbReference type="Proteomes" id="UP000014760"/>
    </source>
</evidence>
<evidence type="ECO:0000256" key="3">
    <source>
        <dbReference type="ARBA" id="ARBA00022679"/>
    </source>
</evidence>
<dbReference type="InterPro" id="IPR015433">
    <property type="entry name" value="PI3/4_kinase"/>
</dbReference>
<dbReference type="OMA" id="HKLANCN"/>
<feature type="compositionally biased region" description="Basic and acidic residues" evidence="8">
    <location>
        <begin position="437"/>
        <end position="447"/>
    </location>
</feature>
<dbReference type="InterPro" id="IPR036940">
    <property type="entry name" value="PI3/4_kinase_cat_sf"/>
</dbReference>
<gene>
    <name evidence="11" type="ORF">CAPTEDRAFT_156264</name>
</gene>
<evidence type="ECO:0000259" key="9">
    <source>
        <dbReference type="PROSITE" id="PS50290"/>
    </source>
</evidence>
<dbReference type="InterPro" id="IPR049160">
    <property type="entry name" value="PI4KB-PIK1_PIK"/>
</dbReference>
<dbReference type="Pfam" id="PF21245">
    <property type="entry name" value="PI4KB-PIK1_PIK"/>
    <property type="match status" value="1"/>
</dbReference>
<evidence type="ECO:0000256" key="6">
    <source>
        <dbReference type="ARBA" id="ARBA00037860"/>
    </source>
</evidence>
<dbReference type="EC" id="2.7.1.67" evidence="2"/>
<comment type="catalytic activity">
    <reaction evidence="5">
        <text>a 1,2-diacyl-sn-glycero-3-phospho-(1D-myo-inositol) + ATP = a 1,2-diacyl-sn-glycero-3-phospho-(1D-myo-inositol 4-phosphate) + ADP + H(+)</text>
        <dbReference type="Rhea" id="RHEA:19877"/>
        <dbReference type="ChEBI" id="CHEBI:15378"/>
        <dbReference type="ChEBI" id="CHEBI:30616"/>
        <dbReference type="ChEBI" id="CHEBI:57880"/>
        <dbReference type="ChEBI" id="CHEBI:58178"/>
        <dbReference type="ChEBI" id="CHEBI:456216"/>
        <dbReference type="EC" id="2.7.1.67"/>
    </reaction>
    <physiologicalReaction direction="left-to-right" evidence="5">
        <dbReference type="Rhea" id="RHEA:19878"/>
    </physiologicalReaction>
</comment>
<dbReference type="InterPro" id="IPR018936">
    <property type="entry name" value="PI3/4_kinase_CS"/>
</dbReference>
<feature type="region of interest" description="Disordered" evidence="8">
    <location>
        <begin position="532"/>
        <end position="551"/>
    </location>
</feature>
<dbReference type="EMBL" id="KB297234">
    <property type="protein sequence ID" value="ELU10843.1"/>
    <property type="molecule type" value="Genomic_DNA"/>
</dbReference>
<dbReference type="Gene3D" id="3.30.1010.10">
    <property type="entry name" value="Phosphatidylinositol 3-kinase Catalytic Subunit, Chain A, domain 4"/>
    <property type="match status" value="1"/>
</dbReference>
<dbReference type="GO" id="GO:0004430">
    <property type="term" value="F:1-phosphatidylinositol 4-kinase activity"/>
    <property type="evidence" value="ECO:0007669"/>
    <property type="project" value="UniProtKB-EC"/>
</dbReference>
<evidence type="ECO:0000313" key="11">
    <source>
        <dbReference type="EMBL" id="ELU10843.1"/>
    </source>
</evidence>
<dbReference type="PROSITE" id="PS50290">
    <property type="entry name" value="PI3_4_KINASE_3"/>
    <property type="match status" value="1"/>
</dbReference>
<dbReference type="InterPro" id="IPR011009">
    <property type="entry name" value="Kinase-like_dom_sf"/>
</dbReference>
<proteinExistence type="predicted"/>
<name>R7UW34_CAPTE</name>
<feature type="compositionally biased region" description="Basic residues" evidence="8">
    <location>
        <begin position="97"/>
        <end position="106"/>
    </location>
</feature>
<evidence type="ECO:0000313" key="12">
    <source>
        <dbReference type="EnsemblMetazoa" id="CapteP156264"/>
    </source>
</evidence>
<dbReference type="GO" id="GO:0030867">
    <property type="term" value="C:rough endoplasmic reticulum membrane"/>
    <property type="evidence" value="ECO:0007669"/>
    <property type="project" value="UniProtKB-SubCell"/>
</dbReference>
<dbReference type="HOGENOM" id="CLU_002446_3_0_1"/>
<reference evidence="11 13" key="2">
    <citation type="journal article" date="2013" name="Nature">
        <title>Insights into bilaterian evolution from three spiralian genomes.</title>
        <authorList>
            <person name="Simakov O."/>
            <person name="Marletaz F."/>
            <person name="Cho S.J."/>
            <person name="Edsinger-Gonzales E."/>
            <person name="Havlak P."/>
            <person name="Hellsten U."/>
            <person name="Kuo D.H."/>
            <person name="Larsson T."/>
            <person name="Lv J."/>
            <person name="Arendt D."/>
            <person name="Savage R."/>
            <person name="Osoegawa K."/>
            <person name="de Jong P."/>
            <person name="Grimwood J."/>
            <person name="Chapman J.A."/>
            <person name="Shapiro H."/>
            <person name="Aerts A."/>
            <person name="Otillar R.P."/>
            <person name="Terry A.Y."/>
            <person name="Boore J.L."/>
            <person name="Grigoriev I.V."/>
            <person name="Lindberg D.R."/>
            <person name="Seaver E.C."/>
            <person name="Weisblat D.A."/>
            <person name="Putnam N.H."/>
            <person name="Rokhsar D.S."/>
        </authorList>
    </citation>
    <scope>NUCLEOTIDE SEQUENCE</scope>
    <source>
        <strain evidence="11 13">I ESC-2004</strain>
    </source>
</reference>
<dbReference type="EMBL" id="AMQN01000935">
    <property type="status" value="NOT_ANNOTATED_CDS"/>
    <property type="molecule type" value="Genomic_DNA"/>
</dbReference>
<dbReference type="GO" id="GO:0005741">
    <property type="term" value="C:mitochondrial outer membrane"/>
    <property type="evidence" value="ECO:0007669"/>
    <property type="project" value="UniProtKB-SubCell"/>
</dbReference>
<feature type="compositionally biased region" description="Polar residues" evidence="8">
    <location>
        <begin position="75"/>
        <end position="86"/>
    </location>
</feature>
<evidence type="ECO:0000256" key="4">
    <source>
        <dbReference type="ARBA" id="ARBA00022777"/>
    </source>
</evidence>
<dbReference type="GO" id="GO:0046854">
    <property type="term" value="P:phosphatidylinositol phosphate biosynthetic process"/>
    <property type="evidence" value="ECO:0007669"/>
    <property type="project" value="InterPro"/>
</dbReference>
<dbReference type="InterPro" id="IPR001263">
    <property type="entry name" value="PI3K_accessory_dom"/>
</dbReference>
<dbReference type="STRING" id="283909.R7UW34"/>
<keyword evidence="4" id="KW-0418">Kinase</keyword>
<dbReference type="SMART" id="SM00146">
    <property type="entry name" value="PI3Kc"/>
    <property type="match status" value="1"/>
</dbReference>
<sequence>MMASRPLPSHNPSHTNPDPDNDPCQCSPPGQASTECALPPKDSCDDEPEPSPADCQSEQSESVRSALRLNLTPPVDTSEQSPSSQAVRCKLPPSGKTPKRLKHKSSKPQGSKQCSWLLRLFESKLFDMAIAIQYLFHSKEPGVQSYIGNRMFSFRDEDVDFFLPQLLNMYIQMHDVAEAIHPYLVSRCRRSVEFSIKASWLLDAYSEDILNRPSWKTSQGLKLKNMITNEELSPLKEHPTSPSATNVLSPGGQARRHKRSQSDATGIFNPGPLKRCLSAITGKQVSTSGDLASGHAFDNGCICHQSSEGVLNDLVGRQTECHCGAPRLRSQLDFINAFMTIGSKLQQLQTKELRTSRLIAELSLLNLNLPARVWLPIHSNINHHVVRIPPSQAVVLNSKEKAPYLLYVEVLECTDVYTAPVPNKLLENTLRHVRSEEDLTAYEKAEEGSSSGGTGGSSPRPEFSVYGHNGAEYDDADCWSQEDDEIIQQYRGAQRSKPSADCLSQLSASADSKEPVFIAAGDIRRRLSESFQQPKTKFERDPEDPSAAAMKEPFDEKVRRIRESSPYGHLPNWKLLSVIIKCGDDLRQELLAYQVLKQLQRIWTKEHVPLFITPYHILVTSDDSGMIEAIVDAVSIHQVKKHSKLSLLEYFIREFGPVTSEEFMAAQTNFVQSCAGYCLVSYLLQVKDRHNGNIMLDAHGHIIHIDYGFILSNSPGKNLGFETSAFKLTSEFVEVMGGIGSDMFEYFKILMLQGLVAARKHMDKIVPLVEIMQTGSQLPCFGKGVGTINGMKERFHLNLTEEQLQLLIDNMVDSSINSLTTRLYDGFQYLTNGIL</sequence>
<feature type="compositionally biased region" description="Polar residues" evidence="8">
    <location>
        <begin position="54"/>
        <end position="63"/>
    </location>
</feature>
<feature type="region of interest" description="Disordered" evidence="8">
    <location>
        <begin position="234"/>
        <end position="265"/>
    </location>
</feature>
<dbReference type="PANTHER" id="PTHR10048">
    <property type="entry name" value="PHOSPHATIDYLINOSITOL KINASE"/>
    <property type="match status" value="1"/>
</dbReference>
<dbReference type="OrthoDB" id="10264149at2759"/>
<evidence type="ECO:0000256" key="1">
    <source>
        <dbReference type="ARBA" id="ARBA00004450"/>
    </source>
</evidence>
<dbReference type="GO" id="GO:0048015">
    <property type="term" value="P:phosphatidylinositol-mediated signaling"/>
    <property type="evidence" value="ECO:0007669"/>
    <property type="project" value="TreeGrafter"/>
</dbReference>
<reference evidence="12" key="3">
    <citation type="submission" date="2015-06" db="UniProtKB">
        <authorList>
            <consortium name="EnsemblMetazoa"/>
        </authorList>
    </citation>
    <scope>IDENTIFICATION</scope>
</reference>
<comment type="subcellular location">
    <subcellularLocation>
        <location evidence="1">Mitochondrion outer membrane</location>
        <topology evidence="1">Peripheral membrane protein</topology>
    </subcellularLocation>
    <subcellularLocation>
        <location evidence="6">Rough endoplasmic reticulum membrane</location>
        <topology evidence="6">Peripheral membrane protein</topology>
    </subcellularLocation>
</comment>
<protein>
    <recommendedName>
        <fullName evidence="7">Phosphatidylinositol 4-kinase beta</fullName>
        <ecNumber evidence="2">2.7.1.67</ecNumber>
    </recommendedName>
</protein>
<keyword evidence="13" id="KW-1185">Reference proteome</keyword>
<keyword evidence="3" id="KW-0808">Transferase</keyword>
<evidence type="ECO:0000256" key="5">
    <source>
        <dbReference type="ARBA" id="ARBA00036767"/>
    </source>
</evidence>
<feature type="domain" description="PI3K/PI4K catalytic" evidence="9">
    <location>
        <begin position="552"/>
        <end position="820"/>
    </location>
</feature>
<dbReference type="InterPro" id="IPR000403">
    <property type="entry name" value="PI3/4_kinase_cat_dom"/>
</dbReference>
<dbReference type="EnsemblMetazoa" id="CapteT156264">
    <property type="protein sequence ID" value="CapteP156264"/>
    <property type="gene ID" value="CapteG156264"/>
</dbReference>
<dbReference type="FunFam" id="1.10.1070.11:FF:000004">
    <property type="entry name" value="Phosphatidylinositol 4-kinase, catalytic, beta"/>
    <property type="match status" value="1"/>
</dbReference>
<dbReference type="CDD" id="cd05168">
    <property type="entry name" value="PI4Kc_III_beta"/>
    <property type="match status" value="1"/>
</dbReference>